<proteinExistence type="predicted"/>
<organism evidence="3 4">
    <name type="scientific">Chlorella ohadii</name>
    <dbReference type="NCBI Taxonomy" id="2649997"/>
    <lineage>
        <taxon>Eukaryota</taxon>
        <taxon>Viridiplantae</taxon>
        <taxon>Chlorophyta</taxon>
        <taxon>core chlorophytes</taxon>
        <taxon>Trebouxiophyceae</taxon>
        <taxon>Chlorellales</taxon>
        <taxon>Chlorellaceae</taxon>
        <taxon>Chlorella clade</taxon>
        <taxon>Chlorella</taxon>
    </lineage>
</organism>
<dbReference type="SUPFAM" id="SSF81383">
    <property type="entry name" value="F-box domain"/>
    <property type="match status" value="1"/>
</dbReference>
<feature type="domain" description="F-box" evidence="2">
    <location>
        <begin position="10"/>
        <end position="68"/>
    </location>
</feature>
<sequence>MDAEAAMTLQALPDDLLVHIFHLLDHDDEQPPEQARFHSAEFCWAVPRVCRRWRRLCWDPRLLERISIDWWTTERNDHSLLAFLRSLCGWMAGAAGHVRALMLEVDLPLELPAAEQHKAAALLANIVTACGRGGLRSLHLFNSPAASGALSSWLGMATDLRRLELAGCLREEQSRRSDLAALLRGLSQLEHLALSDMAFEVPEGPVPALPASLTSLGLSSMSDYVPKQVDCQCLVRLQDLRVYECTVSAEQYEPLASLPALARLSLARCLELPACLGRLPALRLLSLFLSPQLRPADPNINLSDFQAALLDSALSTLSPTQLTQLQLADHDVQWPSTLPRLRGLQVLGLQRHCPSQPLPTGTCLGSLRWAAPLTAEAAATALPALATATRLEAFAVWSHASVDQLQPILPDVIAWAAQ</sequence>
<comment type="caution">
    <text evidence="3">The sequence shown here is derived from an EMBL/GenBank/DDBJ whole genome shotgun (WGS) entry which is preliminary data.</text>
</comment>
<dbReference type="InterPro" id="IPR001810">
    <property type="entry name" value="F-box_dom"/>
</dbReference>
<dbReference type="Gene3D" id="3.80.10.10">
    <property type="entry name" value="Ribonuclease Inhibitor"/>
    <property type="match status" value="1"/>
</dbReference>
<evidence type="ECO:0000313" key="4">
    <source>
        <dbReference type="Proteomes" id="UP001205105"/>
    </source>
</evidence>
<dbReference type="PANTHER" id="PTHR38926:SF5">
    <property type="entry name" value="F-BOX AND LEUCINE-RICH REPEAT PROTEIN 6"/>
    <property type="match status" value="1"/>
</dbReference>
<dbReference type="InterPro" id="IPR036047">
    <property type="entry name" value="F-box-like_dom_sf"/>
</dbReference>
<dbReference type="SUPFAM" id="SSF52047">
    <property type="entry name" value="RNI-like"/>
    <property type="match status" value="1"/>
</dbReference>
<protein>
    <recommendedName>
        <fullName evidence="2">F-box domain-containing protein</fullName>
    </recommendedName>
</protein>
<dbReference type="PANTHER" id="PTHR38926">
    <property type="entry name" value="F-BOX DOMAIN CONTAINING PROTEIN, EXPRESSED"/>
    <property type="match status" value="1"/>
</dbReference>
<dbReference type="Gene3D" id="1.20.1280.50">
    <property type="match status" value="1"/>
</dbReference>
<dbReference type="AlphaFoldDB" id="A0AAD5DLA9"/>
<dbReference type="Proteomes" id="UP001205105">
    <property type="component" value="Unassembled WGS sequence"/>
</dbReference>
<dbReference type="EMBL" id="JADXDR010000124">
    <property type="protein sequence ID" value="KAI7838524.1"/>
    <property type="molecule type" value="Genomic_DNA"/>
</dbReference>
<accession>A0AAD5DLA9</accession>
<evidence type="ECO:0000256" key="1">
    <source>
        <dbReference type="ARBA" id="ARBA00004430"/>
    </source>
</evidence>
<gene>
    <name evidence="3" type="ORF">COHA_007667</name>
</gene>
<dbReference type="InterPro" id="IPR032675">
    <property type="entry name" value="LRR_dom_sf"/>
</dbReference>
<comment type="subcellular location">
    <subcellularLocation>
        <location evidence="1">Cytoplasm</location>
        <location evidence="1">Cytoskeleton</location>
        <location evidence="1">Cilium axoneme</location>
    </subcellularLocation>
</comment>
<evidence type="ECO:0000313" key="3">
    <source>
        <dbReference type="EMBL" id="KAI7838524.1"/>
    </source>
</evidence>
<name>A0AAD5DLA9_9CHLO</name>
<evidence type="ECO:0000259" key="2">
    <source>
        <dbReference type="Pfam" id="PF12937"/>
    </source>
</evidence>
<dbReference type="Pfam" id="PF12937">
    <property type="entry name" value="F-box-like"/>
    <property type="match status" value="1"/>
</dbReference>
<keyword evidence="4" id="KW-1185">Reference proteome</keyword>
<dbReference type="GO" id="GO:0005930">
    <property type="term" value="C:axoneme"/>
    <property type="evidence" value="ECO:0007669"/>
    <property type="project" value="UniProtKB-SubCell"/>
</dbReference>
<reference evidence="3" key="1">
    <citation type="submission" date="2020-11" db="EMBL/GenBank/DDBJ databases">
        <title>Chlorella ohadii genome sequencing and assembly.</title>
        <authorList>
            <person name="Murik O."/>
            <person name="Treves H."/>
            <person name="Kedem I."/>
            <person name="Shotland Y."/>
            <person name="Kaplan A."/>
        </authorList>
    </citation>
    <scope>NUCLEOTIDE SEQUENCE</scope>
    <source>
        <strain evidence="3">1</strain>
    </source>
</reference>